<organism evidence="1 2">
    <name type="scientific">Liparis tanakae</name>
    <name type="common">Tanaka's snailfish</name>
    <dbReference type="NCBI Taxonomy" id="230148"/>
    <lineage>
        <taxon>Eukaryota</taxon>
        <taxon>Metazoa</taxon>
        <taxon>Chordata</taxon>
        <taxon>Craniata</taxon>
        <taxon>Vertebrata</taxon>
        <taxon>Euteleostomi</taxon>
        <taxon>Actinopterygii</taxon>
        <taxon>Neopterygii</taxon>
        <taxon>Teleostei</taxon>
        <taxon>Neoteleostei</taxon>
        <taxon>Acanthomorphata</taxon>
        <taxon>Eupercaria</taxon>
        <taxon>Perciformes</taxon>
        <taxon>Cottioidei</taxon>
        <taxon>Cottales</taxon>
        <taxon>Liparidae</taxon>
        <taxon>Liparis</taxon>
    </lineage>
</organism>
<reference evidence="1 2" key="1">
    <citation type="submission" date="2019-03" db="EMBL/GenBank/DDBJ databases">
        <title>First draft genome of Liparis tanakae, snailfish: a comprehensive survey of snailfish specific genes.</title>
        <authorList>
            <person name="Kim W."/>
            <person name="Song I."/>
            <person name="Jeong J.-H."/>
            <person name="Kim D."/>
            <person name="Kim S."/>
            <person name="Ryu S."/>
            <person name="Song J.Y."/>
            <person name="Lee S.K."/>
        </authorList>
    </citation>
    <scope>NUCLEOTIDE SEQUENCE [LARGE SCALE GENOMIC DNA]</scope>
    <source>
        <tissue evidence="1">Muscle</tissue>
    </source>
</reference>
<evidence type="ECO:0000313" key="1">
    <source>
        <dbReference type="EMBL" id="TNN52156.1"/>
    </source>
</evidence>
<dbReference type="AlphaFoldDB" id="A0A4Z2GF51"/>
<comment type="caution">
    <text evidence="1">The sequence shown here is derived from an EMBL/GenBank/DDBJ whole genome shotgun (WGS) entry which is preliminary data.</text>
</comment>
<keyword evidence="2" id="KW-1185">Reference proteome</keyword>
<accession>A0A4Z2GF51</accession>
<proteinExistence type="predicted"/>
<dbReference type="Proteomes" id="UP000314294">
    <property type="component" value="Unassembled WGS sequence"/>
</dbReference>
<name>A0A4Z2GF51_9TELE</name>
<evidence type="ECO:0000313" key="2">
    <source>
        <dbReference type="Proteomes" id="UP000314294"/>
    </source>
</evidence>
<protein>
    <submittedName>
        <fullName evidence="1">Uncharacterized protein</fullName>
    </submittedName>
</protein>
<dbReference type="EMBL" id="SRLO01000557">
    <property type="protein sequence ID" value="TNN52156.1"/>
    <property type="molecule type" value="Genomic_DNA"/>
</dbReference>
<gene>
    <name evidence="1" type="ORF">EYF80_037638</name>
</gene>
<sequence>MAVNVSTESRRLKANAADVNGNRFLRACRPLPYRLDSLTAPVFPDYRAGRGGPGCPSVLHLAGLRVEGKLVLKMADYIKPVINKHALKQLGLPEGDRRHVYKKGEEYEKRHTDVMTRLTSAVPSSWLEVGEGDPVALHMGVFQLPRRLHAPGGLVTQQKVPHRLTCHCDTPSTTTMTLQKDEDFSSSAILHEVLHCAPTGAEYQLEAQRYDTFIKAPVKHGSVGSGMESIAVLLG</sequence>